<dbReference type="PANTHER" id="PTHR36845">
    <property type="entry name" value="HYDROLASE, PUTATIVE (AFU_ORTHOLOGUE AFUA_7G05090)-RELATED"/>
    <property type="match status" value="1"/>
</dbReference>
<dbReference type="InterPro" id="IPR010905">
    <property type="entry name" value="Glyco_hydro_88"/>
</dbReference>
<dbReference type="GO" id="GO:0052757">
    <property type="term" value="F:chondroitin hydrolase activity"/>
    <property type="evidence" value="ECO:0007669"/>
    <property type="project" value="TreeGrafter"/>
</dbReference>
<comment type="caution">
    <text evidence="6">The sequence shown here is derived from an EMBL/GenBank/DDBJ whole genome shotgun (WGS) entry which is preliminary data.</text>
</comment>
<feature type="binding site" evidence="4">
    <location>
        <position position="177"/>
    </location>
    <ligand>
        <name>substrate</name>
    </ligand>
</feature>
<dbReference type="InterPro" id="IPR012341">
    <property type="entry name" value="6hp_glycosidase-like_sf"/>
</dbReference>
<dbReference type="InterPro" id="IPR052369">
    <property type="entry name" value="UG_Glycosaminoglycan_Hydrolase"/>
</dbReference>
<evidence type="ECO:0000256" key="4">
    <source>
        <dbReference type="PIRSR" id="PIRSR610905-2"/>
    </source>
</evidence>
<comment type="similarity">
    <text evidence="2">Belongs to the glycosyl hydrolase 88 family.</text>
</comment>
<dbReference type="Proteomes" id="UP000286701">
    <property type="component" value="Unassembled WGS sequence"/>
</dbReference>
<keyword evidence="1 6" id="KW-0378">Hydrolase</keyword>
<dbReference type="SUPFAM" id="SSF48208">
    <property type="entry name" value="Six-hairpin glycosidases"/>
    <property type="match status" value="1"/>
</dbReference>
<dbReference type="EMBL" id="SBIW01000006">
    <property type="protein sequence ID" value="RWY50845.1"/>
    <property type="molecule type" value="Genomic_DNA"/>
</dbReference>
<dbReference type="AlphaFoldDB" id="A0A444MMA3"/>
<reference evidence="6 7" key="1">
    <citation type="submission" date="2019-01" db="EMBL/GenBank/DDBJ databases">
        <title>Mucilaginibacter antarcticum sp. nov., isolated from antarctic soil.</title>
        <authorList>
            <person name="Yan Y.-Q."/>
            <person name="Du Z.-J."/>
        </authorList>
    </citation>
    <scope>NUCLEOTIDE SEQUENCE [LARGE SCALE GENOMIC DNA]</scope>
    <source>
        <strain evidence="6 7">F01003</strain>
    </source>
</reference>
<organism evidence="6 7">
    <name type="scientific">Mucilaginibacter gilvus</name>
    <dbReference type="NCBI Taxonomy" id="2305909"/>
    <lineage>
        <taxon>Bacteria</taxon>
        <taxon>Pseudomonadati</taxon>
        <taxon>Bacteroidota</taxon>
        <taxon>Sphingobacteriia</taxon>
        <taxon>Sphingobacteriales</taxon>
        <taxon>Sphingobacteriaceae</taxon>
        <taxon>Mucilaginibacter</taxon>
    </lineage>
</organism>
<feature type="binding site" evidence="4">
    <location>
        <position position="253"/>
    </location>
    <ligand>
        <name>substrate</name>
    </ligand>
</feature>
<feature type="chain" id="PRO_5019116748" evidence="5">
    <location>
        <begin position="22"/>
        <end position="408"/>
    </location>
</feature>
<name>A0A444MMA3_9SPHI</name>
<gene>
    <name evidence="6" type="ORF">EPL05_12270</name>
</gene>
<dbReference type="GO" id="GO:0000272">
    <property type="term" value="P:polysaccharide catabolic process"/>
    <property type="evidence" value="ECO:0007669"/>
    <property type="project" value="TreeGrafter"/>
</dbReference>
<evidence type="ECO:0000313" key="7">
    <source>
        <dbReference type="Proteomes" id="UP000286701"/>
    </source>
</evidence>
<sequence>MKTKHILSLLLFGAATLSASAQNNNAKAMQFAQRQTRVLLTETAKTKATAGKPNLLSPRTLDGSGNLVLVSPKDWCSGFFAGNLWFLYEYTGDTFWKEQSEPFTAVMEAEKTNGGTHDMGFKLYNSVGNAYRLTHEQRYKDDIIEAAKTLITRFNPKVGSLKSWDNRKEWKFPVIIDNMMNLELLFEATKLSGDSSFYKIAVAHANTTLKNHFRANNSSYHVIDYDPETGQVAHKQTHQGFADSSSWARGQAWGLYGYTMCYRETGNIIYLQQAEKIAKYIFSDPQMPADLVPYWDYDAAKQGNQPRDASAAAVTASALYELSTYSTNGKLYKKKANKILNSLNTSYQPQTDSARGFLLLHSTGHKPANSEIDVPIIYADYYYLEALLRQKHLADKKPVINAVGIFKN</sequence>
<feature type="active site" description="Proton donor" evidence="3">
    <location>
        <position position="177"/>
    </location>
</feature>
<dbReference type="Gene3D" id="1.50.10.10">
    <property type="match status" value="1"/>
</dbReference>
<feature type="binding site" evidence="4">
    <location>
        <position position="249"/>
    </location>
    <ligand>
        <name>substrate</name>
    </ligand>
</feature>
<feature type="signal peptide" evidence="5">
    <location>
        <begin position="1"/>
        <end position="21"/>
    </location>
</feature>
<feature type="binding site" evidence="4">
    <location>
        <position position="237"/>
    </location>
    <ligand>
        <name>substrate</name>
    </ligand>
</feature>
<protein>
    <submittedName>
        <fullName evidence="6">Glucuronyl hydrolase</fullName>
    </submittedName>
</protein>
<dbReference type="InterPro" id="IPR008928">
    <property type="entry name" value="6-hairpin_glycosidase_sf"/>
</dbReference>
<feature type="binding site" evidence="4">
    <location>
        <position position="118"/>
    </location>
    <ligand>
        <name>substrate</name>
    </ligand>
</feature>
<evidence type="ECO:0000256" key="2">
    <source>
        <dbReference type="ARBA" id="ARBA00038358"/>
    </source>
</evidence>
<evidence type="ECO:0000256" key="5">
    <source>
        <dbReference type="SAM" id="SignalP"/>
    </source>
</evidence>
<accession>A0A444MMA3</accession>
<evidence type="ECO:0000313" key="6">
    <source>
        <dbReference type="EMBL" id="RWY50845.1"/>
    </source>
</evidence>
<feature type="active site" description="Nucleophile" evidence="3">
    <location>
        <position position="118"/>
    </location>
</feature>
<dbReference type="RefSeq" id="WP_128534264.1">
    <property type="nucleotide sequence ID" value="NZ_SBIW01000006.1"/>
</dbReference>
<proteinExistence type="inferred from homology"/>
<evidence type="ECO:0000256" key="1">
    <source>
        <dbReference type="ARBA" id="ARBA00022801"/>
    </source>
</evidence>
<dbReference type="OrthoDB" id="428577at2"/>
<dbReference type="Pfam" id="PF07470">
    <property type="entry name" value="Glyco_hydro_88"/>
    <property type="match status" value="1"/>
</dbReference>
<keyword evidence="5" id="KW-0732">Signal</keyword>
<evidence type="ECO:0000256" key="3">
    <source>
        <dbReference type="PIRSR" id="PIRSR610905-1"/>
    </source>
</evidence>
<dbReference type="PANTHER" id="PTHR36845:SF1">
    <property type="entry name" value="HYDROLASE, PUTATIVE (AFU_ORTHOLOGUE AFUA_7G05090)-RELATED"/>
    <property type="match status" value="1"/>
</dbReference>
<keyword evidence="7" id="KW-1185">Reference proteome</keyword>